<proteinExistence type="predicted"/>
<feature type="signal peptide" evidence="1">
    <location>
        <begin position="1"/>
        <end position="21"/>
    </location>
</feature>
<sequence length="421" mass="47732">MVGLLSKRLFTFLLGSLLTNAAIAQANFQPGYVVGLEGDTVSGWIDYRNWSSNPTSISFKEDMAAAVVRYTPLDVSAFAVEDEIYIGRVVHVDKSPYRLEDLPLTPNRTVVLDTVFLLAEVRGPLSLYFLEDESTKLHYFIQKEGAPLEELIYFRSMEGTRIKADTRYKGQLAYVMSDCPTVRAKLANLAFRRNNFAKVVQQYNRTCASGNVYVKARERMWIEPQLLVGASASRLTFTGDGPTAYPFLTNVSYATSVKPTFGVGVTMIFPRGRRKIGLHADLLYQSAAYEGEWEDYKSENDYTYYQTSFDLSYLKLTTLFRYYYPEAKWRPFVQAGIAGGWAVRSDNFKHKETRYYSVERIEDTPVLEVFRKLESSVVGGVGLRHGKLTGEMRAAFGNGMSQYLVLQSQTASYSLLLSYRF</sequence>
<organism evidence="3 4">
    <name type="scientific">Catalinimonas alkaloidigena</name>
    <dbReference type="NCBI Taxonomy" id="1075417"/>
    <lineage>
        <taxon>Bacteria</taxon>
        <taxon>Pseudomonadati</taxon>
        <taxon>Bacteroidota</taxon>
        <taxon>Cytophagia</taxon>
        <taxon>Cytophagales</taxon>
        <taxon>Catalimonadaceae</taxon>
        <taxon>Catalinimonas</taxon>
    </lineage>
</organism>
<feature type="chain" id="PRO_5011461302" evidence="1">
    <location>
        <begin position="22"/>
        <end position="421"/>
    </location>
</feature>
<dbReference type="EMBL" id="FNFO01000003">
    <property type="protein sequence ID" value="SDK61314.1"/>
    <property type="molecule type" value="Genomic_DNA"/>
</dbReference>
<evidence type="ECO:0000313" key="4">
    <source>
        <dbReference type="Proteomes" id="UP000198510"/>
    </source>
</evidence>
<gene>
    <name evidence="3" type="ORF">SAMN05421823_10366</name>
</gene>
<dbReference type="Proteomes" id="UP000198510">
    <property type="component" value="Unassembled WGS sequence"/>
</dbReference>
<feature type="domain" description="Outer membrane protein beta-barrel" evidence="2">
    <location>
        <begin position="228"/>
        <end position="397"/>
    </location>
</feature>
<keyword evidence="1" id="KW-0732">Signal</keyword>
<evidence type="ECO:0000313" key="3">
    <source>
        <dbReference type="EMBL" id="SDK61314.1"/>
    </source>
</evidence>
<name>A0A1G9DBY4_9BACT</name>
<dbReference type="STRING" id="1075417.SAMN05421823_10366"/>
<reference evidence="3 4" key="1">
    <citation type="submission" date="2016-10" db="EMBL/GenBank/DDBJ databases">
        <authorList>
            <person name="de Groot N.N."/>
        </authorList>
    </citation>
    <scope>NUCLEOTIDE SEQUENCE [LARGE SCALE GENOMIC DNA]</scope>
    <source>
        <strain evidence="3 4">DSM 25186</strain>
    </source>
</reference>
<protein>
    <submittedName>
        <fullName evidence="3">Outer membrane protein beta-barrel domain-containing protein</fullName>
    </submittedName>
</protein>
<dbReference type="AlphaFoldDB" id="A0A1G9DBY4"/>
<evidence type="ECO:0000259" key="2">
    <source>
        <dbReference type="Pfam" id="PF13568"/>
    </source>
</evidence>
<keyword evidence="4" id="KW-1185">Reference proteome</keyword>
<accession>A0A1G9DBY4</accession>
<evidence type="ECO:0000256" key="1">
    <source>
        <dbReference type="SAM" id="SignalP"/>
    </source>
</evidence>
<dbReference type="InterPro" id="IPR025665">
    <property type="entry name" value="Beta-barrel_OMP_2"/>
</dbReference>
<dbReference type="Pfam" id="PF13568">
    <property type="entry name" value="OMP_b-brl_2"/>
    <property type="match status" value="1"/>
</dbReference>
<dbReference type="OrthoDB" id="815717at2"/>